<accession>A0A2R6S662</accession>
<evidence type="ECO:0000313" key="3">
    <source>
        <dbReference type="Proteomes" id="UP000186601"/>
    </source>
</evidence>
<sequence length="284" mass="30848">MVDYIVSVSSLGGDSTEPLIPQGMDTHERIRMINTLNQRVSKLPALTKEAMPLLPHMLDIPKHLAVMTSVVVRHTRKPLPAKTGAMAEHDFDEFCSICLQVEEQALFRVSQLARRRKHQPPASISFLHTPSSLPMVIPSRDRKSSLPSSSPSEQKHRRPPTAPYNPGIPDTADITMSPNATAGITCILSRTSLSDARQSSAQSSSMGGHVTAGSAGEPQSLPIPRPAFTHHPRSSSTDSALVRIDQKTSGSPSTPLAYVSPDANDDSIEGIRSRKSLFRGILRR</sequence>
<proteinExistence type="predicted"/>
<gene>
    <name evidence="2" type="ORF">PHLCEN_2v439</name>
</gene>
<keyword evidence="3" id="KW-1185">Reference proteome</keyword>
<organism evidence="2 3">
    <name type="scientific">Hermanssonia centrifuga</name>
    <dbReference type="NCBI Taxonomy" id="98765"/>
    <lineage>
        <taxon>Eukaryota</taxon>
        <taxon>Fungi</taxon>
        <taxon>Dikarya</taxon>
        <taxon>Basidiomycota</taxon>
        <taxon>Agaricomycotina</taxon>
        <taxon>Agaricomycetes</taxon>
        <taxon>Polyporales</taxon>
        <taxon>Meruliaceae</taxon>
        <taxon>Hermanssonia</taxon>
    </lineage>
</organism>
<evidence type="ECO:0000313" key="2">
    <source>
        <dbReference type="EMBL" id="PSS37746.1"/>
    </source>
</evidence>
<name>A0A2R6S662_9APHY</name>
<dbReference type="Proteomes" id="UP000186601">
    <property type="component" value="Unassembled WGS sequence"/>
</dbReference>
<protein>
    <submittedName>
        <fullName evidence="2">Uncharacterized protein</fullName>
    </submittedName>
</protein>
<dbReference type="AlphaFoldDB" id="A0A2R6S662"/>
<dbReference type="STRING" id="98765.A0A2R6S662"/>
<reference evidence="2 3" key="1">
    <citation type="submission" date="2018-02" db="EMBL/GenBank/DDBJ databases">
        <title>Genome sequence of the basidiomycete white-rot fungus Phlebia centrifuga.</title>
        <authorList>
            <person name="Granchi Z."/>
            <person name="Peng M."/>
            <person name="de Vries R.P."/>
            <person name="Hilden K."/>
            <person name="Makela M.R."/>
            <person name="Grigoriev I."/>
            <person name="Riley R."/>
        </authorList>
    </citation>
    <scope>NUCLEOTIDE SEQUENCE [LARGE SCALE GENOMIC DNA]</scope>
    <source>
        <strain evidence="2 3">FBCC195</strain>
    </source>
</reference>
<feature type="region of interest" description="Disordered" evidence="1">
    <location>
        <begin position="118"/>
        <end position="176"/>
    </location>
</feature>
<evidence type="ECO:0000256" key="1">
    <source>
        <dbReference type="SAM" id="MobiDB-lite"/>
    </source>
</evidence>
<comment type="caution">
    <text evidence="2">The sequence shown here is derived from an EMBL/GenBank/DDBJ whole genome shotgun (WGS) entry which is preliminary data.</text>
</comment>
<feature type="region of interest" description="Disordered" evidence="1">
    <location>
        <begin position="195"/>
        <end position="268"/>
    </location>
</feature>
<feature type="compositionally biased region" description="Low complexity" evidence="1">
    <location>
        <begin position="195"/>
        <end position="205"/>
    </location>
</feature>
<dbReference type="EMBL" id="MLYV02000032">
    <property type="protein sequence ID" value="PSS37746.1"/>
    <property type="molecule type" value="Genomic_DNA"/>
</dbReference>
<dbReference type="OrthoDB" id="775356at2759"/>